<dbReference type="NCBIfam" id="TIGR00231">
    <property type="entry name" value="small_GTP"/>
    <property type="match status" value="1"/>
</dbReference>
<dbReference type="EMBL" id="VLTO01000080">
    <property type="protein sequence ID" value="KAA0167618.1"/>
    <property type="molecule type" value="Genomic_DNA"/>
</dbReference>
<dbReference type="PRINTS" id="PR00449">
    <property type="entry name" value="RASTRNSFRMNG"/>
</dbReference>
<dbReference type="Proteomes" id="UP000322899">
    <property type="component" value="Unassembled WGS sequence"/>
</dbReference>
<dbReference type="EMBL" id="VLTM01000071">
    <property type="protein sequence ID" value="KAA0158131.1"/>
    <property type="molecule type" value="Genomic_DNA"/>
</dbReference>
<evidence type="ECO:0000313" key="3">
    <source>
        <dbReference type="EMBL" id="KAA0158131.1"/>
    </source>
</evidence>
<dbReference type="FunFam" id="3.40.50.300:FF:001447">
    <property type="entry name" value="Ras-related protein Rab-1B"/>
    <property type="match status" value="1"/>
</dbReference>
<comment type="caution">
    <text evidence="4">The sequence shown here is derived from an EMBL/GenBank/DDBJ whole genome shotgun (WGS) entry which is preliminary data.</text>
</comment>
<dbReference type="Proteomes" id="UP000324907">
    <property type="component" value="Unassembled WGS sequence"/>
</dbReference>
<accession>A0A5A8D7J8</accession>
<keyword evidence="7" id="KW-1185">Reference proteome</keyword>
<evidence type="ECO:0000313" key="6">
    <source>
        <dbReference type="Proteomes" id="UP000322899"/>
    </source>
</evidence>
<dbReference type="SMART" id="SM00174">
    <property type="entry name" value="RHO"/>
    <property type="match status" value="1"/>
</dbReference>
<dbReference type="InterPro" id="IPR001806">
    <property type="entry name" value="Small_GTPase"/>
</dbReference>
<dbReference type="GO" id="GO:0005525">
    <property type="term" value="F:GTP binding"/>
    <property type="evidence" value="ECO:0007669"/>
    <property type="project" value="InterPro"/>
</dbReference>
<dbReference type="InterPro" id="IPR005225">
    <property type="entry name" value="Small_GTP-bd"/>
</dbReference>
<dbReference type="Proteomes" id="UP000323011">
    <property type="component" value="Unassembled WGS sequence"/>
</dbReference>
<dbReference type="EMBL" id="VLTN01000011">
    <property type="protein sequence ID" value="KAA0154459.1"/>
    <property type="molecule type" value="Genomic_DNA"/>
</dbReference>
<proteinExistence type="predicted"/>
<reference evidence="6 7" key="1">
    <citation type="submission" date="2019-07" db="EMBL/GenBank/DDBJ databases">
        <title>Genomes of Cafeteria roenbergensis.</title>
        <authorList>
            <person name="Fischer M.G."/>
            <person name="Hackl T."/>
            <person name="Roman M."/>
        </authorList>
    </citation>
    <scope>NUCLEOTIDE SEQUENCE [LARGE SCALE GENOMIC DNA]</scope>
    <source>
        <strain evidence="2 7">BVI</strain>
        <strain evidence="3 9">Cflag</strain>
        <strain evidence="5 6">E4-10P</strain>
        <strain evidence="4 8">RCC970-E3</strain>
    </source>
</reference>
<dbReference type="AlphaFoldDB" id="A0A5A8D7J8"/>
<protein>
    <submittedName>
        <fullName evidence="4">Uncharacterized protein</fullName>
    </submittedName>
</protein>
<dbReference type="PANTHER" id="PTHR47978">
    <property type="match status" value="1"/>
</dbReference>
<keyword evidence="1" id="KW-0547">Nucleotide-binding</keyword>
<evidence type="ECO:0000313" key="9">
    <source>
        <dbReference type="Proteomes" id="UP000325113"/>
    </source>
</evidence>
<dbReference type="Gene3D" id="3.40.50.300">
    <property type="entry name" value="P-loop containing nucleotide triphosphate hydrolases"/>
    <property type="match status" value="1"/>
</dbReference>
<evidence type="ECO:0000313" key="7">
    <source>
        <dbReference type="Proteomes" id="UP000323011"/>
    </source>
</evidence>
<dbReference type="Proteomes" id="UP000325113">
    <property type="component" value="Unassembled WGS sequence"/>
</dbReference>
<evidence type="ECO:0000313" key="4">
    <source>
        <dbReference type="EMBL" id="KAA0160597.1"/>
    </source>
</evidence>
<dbReference type="PROSITE" id="PS51419">
    <property type="entry name" value="RAB"/>
    <property type="match status" value="1"/>
</dbReference>
<evidence type="ECO:0000313" key="2">
    <source>
        <dbReference type="EMBL" id="KAA0154459.1"/>
    </source>
</evidence>
<dbReference type="SMART" id="SM00176">
    <property type="entry name" value="RAN"/>
    <property type="match status" value="1"/>
</dbReference>
<dbReference type="SMART" id="SM00175">
    <property type="entry name" value="RAB"/>
    <property type="match status" value="1"/>
</dbReference>
<dbReference type="InterPro" id="IPR027417">
    <property type="entry name" value="P-loop_NTPase"/>
</dbReference>
<dbReference type="Pfam" id="PF00071">
    <property type="entry name" value="Ras"/>
    <property type="match status" value="1"/>
</dbReference>
<evidence type="ECO:0000313" key="5">
    <source>
        <dbReference type="EMBL" id="KAA0167618.1"/>
    </source>
</evidence>
<dbReference type="GO" id="GO:0003924">
    <property type="term" value="F:GTPase activity"/>
    <property type="evidence" value="ECO:0007669"/>
    <property type="project" value="InterPro"/>
</dbReference>
<sequence length="245" mass="26995">MAAAASSGGIPEADRVLLEAAEDEAAGIAPADVKIILLGDSAVGKSKLVERFLLDKYKPRTRSTFALTLYRYNTTVPADEEVGETGGGPLTVDFWDTAGQEKFASMHPSYYYRAHACILVFDVTRKPTYQHLPNWYEELRGFCPHIPAFVVANKIDMNEKATTKRFAFATKNSLPLVYGSAADGTNVVRVFHESIRAAWRYKNHGDDLEAMLYRMLDDPTFGHKAAEGDEAEEKAAVVASARRVG</sequence>
<dbReference type="OrthoDB" id="48625at2759"/>
<organism evidence="4 8">
    <name type="scientific">Cafeteria roenbergensis</name>
    <name type="common">Marine flagellate</name>
    <dbReference type="NCBI Taxonomy" id="33653"/>
    <lineage>
        <taxon>Eukaryota</taxon>
        <taxon>Sar</taxon>
        <taxon>Stramenopiles</taxon>
        <taxon>Bigyra</taxon>
        <taxon>Opalozoa</taxon>
        <taxon>Bicosoecida</taxon>
        <taxon>Cafeteriaceae</taxon>
        <taxon>Cafeteria</taxon>
    </lineage>
</organism>
<dbReference type="SUPFAM" id="SSF52540">
    <property type="entry name" value="P-loop containing nucleoside triphosphate hydrolases"/>
    <property type="match status" value="1"/>
</dbReference>
<evidence type="ECO:0000256" key="1">
    <source>
        <dbReference type="ARBA" id="ARBA00022741"/>
    </source>
</evidence>
<evidence type="ECO:0000313" key="8">
    <source>
        <dbReference type="Proteomes" id="UP000324907"/>
    </source>
</evidence>
<gene>
    <name evidence="5" type="ORF">FNF27_07284</name>
    <name evidence="4" type="ORF">FNF28_05395</name>
    <name evidence="2" type="ORF">FNF29_02337</name>
    <name evidence="3" type="ORF">FNF31_05546</name>
</gene>
<dbReference type="OMA" id="PTIWAIY"/>
<dbReference type="SMART" id="SM00173">
    <property type="entry name" value="RAS"/>
    <property type="match status" value="1"/>
</dbReference>
<name>A0A5A8D7J8_CAFRO</name>
<dbReference type="EMBL" id="VLTL01000108">
    <property type="protein sequence ID" value="KAA0160597.1"/>
    <property type="molecule type" value="Genomic_DNA"/>
</dbReference>